<dbReference type="Proteomes" id="UP000092584">
    <property type="component" value="Unassembled WGS sequence"/>
</dbReference>
<reference evidence="2" key="1">
    <citation type="submission" date="2016-02" db="EMBL/GenBank/DDBJ databases">
        <authorList>
            <person name="Shin S.-K."/>
            <person name="Yi H."/>
            <person name="Kim E."/>
        </authorList>
    </citation>
    <scope>NUCLEOTIDE SEQUENCE [LARGE SCALE GENOMIC DNA]</scope>
    <source>
        <strain evidence="2">LPB0003</strain>
    </source>
</reference>
<dbReference type="KEGG" id="pob:LPB03_08080"/>
<name>A0A1B8U2M4_9FLAO</name>
<keyword evidence="2" id="KW-1185">Reference proteome</keyword>
<evidence type="ECO:0000313" key="1">
    <source>
        <dbReference type="EMBL" id="OBY66115.1"/>
    </source>
</evidence>
<evidence type="ECO:0000313" key="2">
    <source>
        <dbReference type="Proteomes" id="UP000092584"/>
    </source>
</evidence>
<dbReference type="AlphaFoldDB" id="A0A1B8U2M4"/>
<sequence length="86" mass="10242">MYFYKNTFKMNTLNNLKNNLISRIVATENEKLLNVIISIFEVSKSEEKTTFSSEQLEMLKMSEEDIKYGRLYSEEEVDKLDAEWMN</sequence>
<gene>
    <name evidence="1" type="ORF">LPB3_01465</name>
</gene>
<organism evidence="1 2">
    <name type="scientific">Polaribacter vadi</name>
    <dbReference type="NCBI Taxonomy" id="1774273"/>
    <lineage>
        <taxon>Bacteria</taxon>
        <taxon>Pseudomonadati</taxon>
        <taxon>Bacteroidota</taxon>
        <taxon>Flavobacteriia</taxon>
        <taxon>Flavobacteriales</taxon>
        <taxon>Flavobacteriaceae</taxon>
    </lineage>
</organism>
<dbReference type="EMBL" id="LSFM01000003">
    <property type="protein sequence ID" value="OBY66115.1"/>
    <property type="molecule type" value="Genomic_DNA"/>
</dbReference>
<dbReference type="STRING" id="1774273.LPB03_08080"/>
<protein>
    <submittedName>
        <fullName evidence="1">Uncharacterized protein</fullName>
    </submittedName>
</protein>
<proteinExistence type="predicted"/>
<accession>A0A1B8U2M4</accession>
<comment type="caution">
    <text evidence="1">The sequence shown here is derived from an EMBL/GenBank/DDBJ whole genome shotgun (WGS) entry which is preliminary data.</text>
</comment>